<dbReference type="Pfam" id="PF13181">
    <property type="entry name" value="TPR_8"/>
    <property type="match status" value="1"/>
</dbReference>
<accession>A0A7J8GIP7</accession>
<evidence type="ECO:0000256" key="1">
    <source>
        <dbReference type="ARBA" id="ARBA00004430"/>
    </source>
</evidence>
<feature type="region of interest" description="Disordered" evidence="12">
    <location>
        <begin position="516"/>
        <end position="583"/>
    </location>
</feature>
<evidence type="ECO:0000313" key="13">
    <source>
        <dbReference type="EMBL" id="KAF6459555.1"/>
    </source>
</evidence>
<dbReference type="Gene3D" id="1.25.40.10">
    <property type="entry name" value="Tetratricopeptide repeat domain"/>
    <property type="match status" value="2"/>
</dbReference>
<dbReference type="SUPFAM" id="SSF48452">
    <property type="entry name" value="TPR-like"/>
    <property type="match status" value="1"/>
</dbReference>
<comment type="subcellular location">
    <subcellularLocation>
        <location evidence="1">Cytoplasm</location>
        <location evidence="1">Cytoskeleton</location>
        <location evidence="1">Cilium axoneme</location>
    </subcellularLocation>
</comment>
<evidence type="ECO:0000256" key="6">
    <source>
        <dbReference type="ARBA" id="ARBA00023273"/>
    </source>
</evidence>
<dbReference type="GO" id="GO:0036158">
    <property type="term" value="P:outer dynein arm assembly"/>
    <property type="evidence" value="ECO:0007669"/>
    <property type="project" value="UniProtKB-ARBA"/>
</dbReference>
<name>A0A7J8GIP7_ROUAE</name>
<reference evidence="13 14" key="1">
    <citation type="journal article" date="2020" name="Nature">
        <title>Six reference-quality genomes reveal evolution of bat adaptations.</title>
        <authorList>
            <person name="Jebb D."/>
            <person name="Huang Z."/>
            <person name="Pippel M."/>
            <person name="Hughes G.M."/>
            <person name="Lavrichenko K."/>
            <person name="Devanna P."/>
            <person name="Winkler S."/>
            <person name="Jermiin L.S."/>
            <person name="Skirmuntt E.C."/>
            <person name="Katzourakis A."/>
            <person name="Burkitt-Gray L."/>
            <person name="Ray D.A."/>
            <person name="Sullivan K.A.M."/>
            <person name="Roscito J.G."/>
            <person name="Kirilenko B.M."/>
            <person name="Davalos L.M."/>
            <person name="Corthals A.P."/>
            <person name="Power M.L."/>
            <person name="Jones G."/>
            <person name="Ransome R.D."/>
            <person name="Dechmann D.K.N."/>
            <person name="Locatelli A.G."/>
            <person name="Puechmaille S.J."/>
            <person name="Fedrigo O."/>
            <person name="Jarvis E.D."/>
            <person name="Hiller M."/>
            <person name="Vernes S.C."/>
            <person name="Myers E.W."/>
            <person name="Teeling E.C."/>
        </authorList>
    </citation>
    <scope>NUCLEOTIDE SEQUENCE [LARGE SCALE GENOMIC DNA]</scope>
    <source>
        <strain evidence="13">MRouAeg1</strain>
        <tissue evidence="13">Muscle</tissue>
    </source>
</reference>
<evidence type="ECO:0000256" key="11">
    <source>
        <dbReference type="SAM" id="Coils"/>
    </source>
</evidence>
<keyword evidence="3" id="KW-0677">Repeat</keyword>
<feature type="compositionally biased region" description="Basic and acidic residues" evidence="12">
    <location>
        <begin position="537"/>
        <end position="583"/>
    </location>
</feature>
<feature type="coiled-coil region" evidence="11">
    <location>
        <begin position="367"/>
        <end position="394"/>
    </location>
</feature>
<dbReference type="Proteomes" id="UP000593571">
    <property type="component" value="Unassembled WGS sequence"/>
</dbReference>
<feature type="compositionally biased region" description="Basic and acidic residues" evidence="12">
    <location>
        <begin position="516"/>
        <end position="528"/>
    </location>
</feature>
<protein>
    <recommendedName>
        <fullName evidence="7">Outer dynein arm-docking complex subunit 4</fullName>
    </recommendedName>
    <alternativeName>
        <fullName evidence="8">Tetratricopeptide repeat protein 25</fullName>
    </alternativeName>
</protein>
<keyword evidence="6" id="KW-0966">Cell projection</keyword>
<dbReference type="FunFam" id="1.25.40.10:FF:000274">
    <property type="entry name" value="Tetratricopeptide repeat domain 25"/>
    <property type="match status" value="1"/>
</dbReference>
<keyword evidence="4 10" id="KW-0802">TPR repeat</keyword>
<feature type="repeat" description="TPR" evidence="10">
    <location>
        <begin position="284"/>
        <end position="317"/>
    </location>
</feature>
<evidence type="ECO:0000256" key="12">
    <source>
        <dbReference type="SAM" id="MobiDB-lite"/>
    </source>
</evidence>
<feature type="region of interest" description="Disordered" evidence="12">
    <location>
        <begin position="599"/>
        <end position="622"/>
    </location>
</feature>
<dbReference type="InterPro" id="IPR019734">
    <property type="entry name" value="TPR_rpt"/>
</dbReference>
<proteinExistence type="predicted"/>
<dbReference type="EMBL" id="JACASE010000006">
    <property type="protein sequence ID" value="KAF6459555.1"/>
    <property type="molecule type" value="Genomic_DNA"/>
</dbReference>
<dbReference type="GO" id="GO:0005930">
    <property type="term" value="C:axoneme"/>
    <property type="evidence" value="ECO:0007669"/>
    <property type="project" value="UniProtKB-SubCell"/>
</dbReference>
<dbReference type="InterPro" id="IPR011990">
    <property type="entry name" value="TPR-like_helical_dom_sf"/>
</dbReference>
<dbReference type="SMART" id="SM00028">
    <property type="entry name" value="TPR"/>
    <property type="match status" value="7"/>
</dbReference>
<evidence type="ECO:0000256" key="9">
    <source>
        <dbReference type="ARBA" id="ARBA00055465"/>
    </source>
</evidence>
<keyword evidence="14" id="KW-1185">Reference proteome</keyword>
<dbReference type="AlphaFoldDB" id="A0A7J8GIP7"/>
<gene>
    <name evidence="13" type="ORF">HJG63_020041</name>
</gene>
<dbReference type="FunFam" id="1.25.40.10:FF:000189">
    <property type="entry name" value="Tetratricopeptide repeat domain 25"/>
    <property type="match status" value="1"/>
</dbReference>
<dbReference type="InterPro" id="IPR040111">
    <property type="entry name" value="ODAD4"/>
</dbReference>
<comment type="caution">
    <text evidence="13">The sequence shown here is derived from an EMBL/GenBank/DDBJ whole genome shotgun (WGS) entry which is preliminary data.</text>
</comment>
<evidence type="ECO:0000256" key="3">
    <source>
        <dbReference type="ARBA" id="ARBA00022737"/>
    </source>
</evidence>
<keyword evidence="2" id="KW-0963">Cytoplasm</keyword>
<evidence type="ECO:0000256" key="8">
    <source>
        <dbReference type="ARBA" id="ARBA00034143"/>
    </source>
</evidence>
<dbReference type="PANTHER" id="PTHR23040">
    <property type="match status" value="1"/>
</dbReference>
<evidence type="ECO:0000256" key="4">
    <source>
        <dbReference type="ARBA" id="ARBA00022803"/>
    </source>
</evidence>
<organism evidence="13 14">
    <name type="scientific">Rousettus aegyptiacus</name>
    <name type="common">Egyptian fruit bat</name>
    <name type="synonym">Pteropus aegyptiacus</name>
    <dbReference type="NCBI Taxonomy" id="9407"/>
    <lineage>
        <taxon>Eukaryota</taxon>
        <taxon>Metazoa</taxon>
        <taxon>Chordata</taxon>
        <taxon>Craniata</taxon>
        <taxon>Vertebrata</taxon>
        <taxon>Euteleostomi</taxon>
        <taxon>Mammalia</taxon>
        <taxon>Eutheria</taxon>
        <taxon>Laurasiatheria</taxon>
        <taxon>Chiroptera</taxon>
        <taxon>Yinpterochiroptera</taxon>
        <taxon>Pteropodoidea</taxon>
        <taxon>Pteropodidae</taxon>
        <taxon>Rousettinae</taxon>
        <taxon>Rousettus</taxon>
    </lineage>
</organism>
<comment type="function">
    <text evidence="9">Component of the outer dynein arm-docking complex (ODA-DC) that mediates outer dynein arms (ODA) binding onto the doublet microtubule. Plays an essential role for the assembly of ODA-DC and for the docking of ODA in ciliary axoneme.</text>
</comment>
<keyword evidence="11" id="KW-0175">Coiled coil</keyword>
<dbReference type="GO" id="GO:0003341">
    <property type="term" value="P:cilium movement"/>
    <property type="evidence" value="ECO:0007669"/>
    <property type="project" value="UniProtKB-ARBA"/>
</dbReference>
<evidence type="ECO:0000256" key="7">
    <source>
        <dbReference type="ARBA" id="ARBA00034139"/>
    </source>
</evidence>
<evidence type="ECO:0000256" key="2">
    <source>
        <dbReference type="ARBA" id="ARBA00022490"/>
    </source>
</evidence>
<dbReference type="PANTHER" id="PTHR23040:SF1">
    <property type="entry name" value="OUTER DYNEIN ARM-DOCKING COMPLEX SUBUNIT 4"/>
    <property type="match status" value="1"/>
</dbReference>
<keyword evidence="5" id="KW-0206">Cytoskeleton</keyword>
<dbReference type="PROSITE" id="PS50005">
    <property type="entry name" value="TPR"/>
    <property type="match status" value="1"/>
</dbReference>
<sequence length="622" mass="71288">MSDPETEGLRSTFSSYMAEGERLYLCGEFAKAAHSFSNALHLQNGDKNCLVARSKCFLKMGELEKSLKDAEDSLQGDPTFCKGILQKAETLYTMGDFEFALVFYHRGYKLRPDREFKVGIQKAQEAINNSVGNLIKGTIKYGLTVEDLIMAGINYLDTRSNFWRQQKPIYARERDRKLMQEKWLRDRKRRPSQTAHYILKSLEDIDMLLTSGSAEGSLQKAEKVLKKVLEWNKGEVPNKDELVGNLYSCIGNAQIELGQMVAALQSHRKDLEIAKEYDLPDAKSRALDNIGRVFARVGKFQQAIDTWEEKIPLAKTTLEKTWLFHEIGRCYLELDQAWQAQNYGEKSQQCAEEEGDIEWQLNASVLVAQAQVKLRDFESAVNNFEKALERAKLVHNNEAQQAIISALDDANKGIIGELKKTNYRDLIKVKKEKEQAADLENTAVMAREKETMRRGRDGLEKVMKHWERRQTESEKDTEDELSYEALTITESGQEEERQREFVEKVSSLRKRELGAMGKDSGDVHKKLSGELGIRSGEAGRKLPEVRRRESREIYRRPSDLDQKFLEDLDGRESGGVKERLTEAGRRELEELGKVELGEIGEMKKNAEKIEKGEKEDERSHRQ</sequence>
<evidence type="ECO:0000256" key="10">
    <source>
        <dbReference type="PROSITE-ProRule" id="PRU00339"/>
    </source>
</evidence>
<evidence type="ECO:0000256" key="5">
    <source>
        <dbReference type="ARBA" id="ARBA00023212"/>
    </source>
</evidence>
<evidence type="ECO:0000313" key="14">
    <source>
        <dbReference type="Proteomes" id="UP000593571"/>
    </source>
</evidence>